<dbReference type="AlphaFoldDB" id="A0A7S4C0I0"/>
<accession>A0A7S4C0I0</accession>
<evidence type="ECO:0000256" key="1">
    <source>
        <dbReference type="SAM" id="SignalP"/>
    </source>
</evidence>
<sequence length="449" mass="50273">MFASFVRLAVLAASTSANATGKPSVVQCQATEPYSADGCASLWGPRPRHNDPQVVVVSVFKDTHPAEQQRWIEHHLVMGATAFVLVDNTCDSAKKAATDAALSPYVSAGIVSHIKTFRCLDLPNISAFEFPRKEFDCVVAPSRDEVWRAGWHNASTTRPFASCESCYDVDPKAAMLSCALYRLPWLRYMHPASLFVQLDDDEYVTMPYTSNPNAPRPPPTLQTVAAAMYKARMCAFPLVWRLFGSSGHVCQPHGGLVKNFLSRAALPSEVETPEMIRDMKRLVEWAALNRQNPVFGMAKTIFLATAIGCNNHICVRCSDDMSCGRDGRHFSKCPTREIFHNESHTTDGHMNITIENTQLDSRSIYINHYAYQSKQHWAEKKARGRTAAYHAHRGGDVHPHYDLVPDHVGWRSLKARVYSLRGKRLRKCVAEMMGLPSRWTTSTGQKFND</sequence>
<protein>
    <recommendedName>
        <fullName evidence="3">Glycosyltransferase family 92 protein</fullName>
    </recommendedName>
</protein>
<feature type="signal peptide" evidence="1">
    <location>
        <begin position="1"/>
        <end position="21"/>
    </location>
</feature>
<organism evidence="2">
    <name type="scientific">Chrysotila carterae</name>
    <name type="common">Marine alga</name>
    <name type="synonym">Syracosphaera carterae</name>
    <dbReference type="NCBI Taxonomy" id="13221"/>
    <lineage>
        <taxon>Eukaryota</taxon>
        <taxon>Haptista</taxon>
        <taxon>Haptophyta</taxon>
        <taxon>Prymnesiophyceae</taxon>
        <taxon>Isochrysidales</taxon>
        <taxon>Isochrysidaceae</taxon>
        <taxon>Chrysotila</taxon>
    </lineage>
</organism>
<proteinExistence type="predicted"/>
<evidence type="ECO:0000313" key="2">
    <source>
        <dbReference type="EMBL" id="CAE0782852.1"/>
    </source>
</evidence>
<dbReference type="EMBL" id="HBIZ01055785">
    <property type="protein sequence ID" value="CAE0782852.1"/>
    <property type="molecule type" value="Transcribed_RNA"/>
</dbReference>
<name>A0A7S4C0I0_CHRCT</name>
<evidence type="ECO:0008006" key="3">
    <source>
        <dbReference type="Google" id="ProtNLM"/>
    </source>
</evidence>
<keyword evidence="1" id="KW-0732">Signal</keyword>
<gene>
    <name evidence="2" type="ORF">PCAR00345_LOCUS35555</name>
</gene>
<reference evidence="2" key="1">
    <citation type="submission" date="2021-01" db="EMBL/GenBank/DDBJ databases">
        <authorList>
            <person name="Corre E."/>
            <person name="Pelletier E."/>
            <person name="Niang G."/>
            <person name="Scheremetjew M."/>
            <person name="Finn R."/>
            <person name="Kale V."/>
            <person name="Holt S."/>
            <person name="Cochrane G."/>
            <person name="Meng A."/>
            <person name="Brown T."/>
            <person name="Cohen L."/>
        </authorList>
    </citation>
    <scope>NUCLEOTIDE SEQUENCE</scope>
    <source>
        <strain evidence="2">CCMP645</strain>
    </source>
</reference>
<feature type="chain" id="PRO_5030565623" description="Glycosyltransferase family 92 protein" evidence="1">
    <location>
        <begin position="22"/>
        <end position="449"/>
    </location>
</feature>